<evidence type="ECO:0000259" key="1">
    <source>
        <dbReference type="Pfam" id="PF07589"/>
    </source>
</evidence>
<dbReference type="NCBIfam" id="TIGR02595">
    <property type="entry name" value="PEP_CTERM"/>
    <property type="match status" value="1"/>
</dbReference>
<name>A0A7C3VP22_9CYAN</name>
<dbReference type="Pfam" id="PF07589">
    <property type="entry name" value="PEP-CTERM"/>
    <property type="match status" value="1"/>
</dbReference>
<accession>A0A7C3VP22</accession>
<dbReference type="AlphaFoldDB" id="A0A7C3VP22"/>
<comment type="caution">
    <text evidence="2">The sequence shown here is derived from an EMBL/GenBank/DDBJ whole genome shotgun (WGS) entry which is preliminary data.</text>
</comment>
<evidence type="ECO:0000313" key="2">
    <source>
        <dbReference type="EMBL" id="HGG00231.1"/>
    </source>
</evidence>
<sequence>MPDGYRYGSDTAPAQSPTQVLGLSLTPGSTLSLTASGWGGLCETCNWGNGPDGLGFAHPTGGANGMSAINAPWASLVGVFLGSDSPQLTPIPKALDFDTTARRDYLILSPELKQVFFIGDGRTSAGADQKITVPTGASRFYLGMIDGVGAYYNNGGNFDVKVTGLSVSEKRKSVPEPSAMMGLLGLGIVGASSLGKRKHHIS</sequence>
<organism evidence="2">
    <name type="scientific">Planktothricoides sp. SpSt-374</name>
    <dbReference type="NCBI Taxonomy" id="2282167"/>
    <lineage>
        <taxon>Bacteria</taxon>
        <taxon>Bacillati</taxon>
        <taxon>Cyanobacteriota</taxon>
        <taxon>Cyanophyceae</taxon>
        <taxon>Oscillatoriophycideae</taxon>
        <taxon>Oscillatoriales</taxon>
        <taxon>Oscillatoriaceae</taxon>
        <taxon>Planktothricoides</taxon>
    </lineage>
</organism>
<reference evidence="2" key="1">
    <citation type="journal article" date="2020" name="mSystems">
        <title>Genome- and Community-Level Interaction Insights into Carbon Utilization and Element Cycling Functions of Hydrothermarchaeota in Hydrothermal Sediment.</title>
        <authorList>
            <person name="Zhou Z."/>
            <person name="Liu Y."/>
            <person name="Xu W."/>
            <person name="Pan J."/>
            <person name="Luo Z.H."/>
            <person name="Li M."/>
        </authorList>
    </citation>
    <scope>NUCLEOTIDE SEQUENCE [LARGE SCALE GENOMIC DNA]</scope>
    <source>
        <strain evidence="2">SpSt-374</strain>
    </source>
</reference>
<dbReference type="EMBL" id="DSPX01000058">
    <property type="protein sequence ID" value="HGG00231.1"/>
    <property type="molecule type" value="Genomic_DNA"/>
</dbReference>
<protein>
    <submittedName>
        <fullName evidence="2">PEP-CTERM sorting domain-containing protein</fullName>
    </submittedName>
</protein>
<dbReference type="InterPro" id="IPR013424">
    <property type="entry name" value="Ice-binding_C"/>
</dbReference>
<proteinExistence type="predicted"/>
<feature type="domain" description="Ice-binding protein C-terminal" evidence="1">
    <location>
        <begin position="173"/>
        <end position="193"/>
    </location>
</feature>
<gene>
    <name evidence="2" type="ORF">ENR15_06145</name>
</gene>
<dbReference type="Gene3D" id="2.60.120.430">
    <property type="entry name" value="Galactose-binding lectin"/>
    <property type="match status" value="1"/>
</dbReference>